<dbReference type="InterPro" id="IPR051045">
    <property type="entry name" value="TonB-dependent_transducer"/>
</dbReference>
<dbReference type="Pfam" id="PF03544">
    <property type="entry name" value="TonB_C"/>
    <property type="match status" value="1"/>
</dbReference>
<keyword evidence="7" id="KW-0653">Protein transport</keyword>
<keyword evidence="9 10" id="KW-0472">Membrane</keyword>
<evidence type="ECO:0000256" key="9">
    <source>
        <dbReference type="ARBA" id="ARBA00023136"/>
    </source>
</evidence>
<sequence length="253" mass="25691">MFESSLMESAVATGPKNRWPAVVSVGLQAMIAVALVTVPLLHPATLNTLPKLMTLELPPLPQPPAPHPPEMPRVRVMTGMADGPAGPVVETLNHAVIGRVTPAPLSDLPPQTSPTLAFGSADGSTDALNAVMRGGAVGTGPRGVSVVPASGGGGSAVSHAAISSGVSAGLLLAPIQPVYPAIAKAAGQSGTVRVVATISAAGRVENARAVSGPVMLQAAAVDGVRTARYRPYMLNGKPTEVEATFEINFRLRE</sequence>
<keyword evidence="13" id="KW-1185">Reference proteome</keyword>
<evidence type="ECO:0000313" key="13">
    <source>
        <dbReference type="Proteomes" id="UP001596391"/>
    </source>
</evidence>
<dbReference type="PROSITE" id="PS52015">
    <property type="entry name" value="TONB_CTD"/>
    <property type="match status" value="1"/>
</dbReference>
<dbReference type="Gene3D" id="3.30.1150.10">
    <property type="match status" value="1"/>
</dbReference>
<keyword evidence="8 10" id="KW-1133">Transmembrane helix</keyword>
<dbReference type="PANTHER" id="PTHR33446:SF2">
    <property type="entry name" value="PROTEIN TONB"/>
    <property type="match status" value="1"/>
</dbReference>
<dbReference type="InterPro" id="IPR037682">
    <property type="entry name" value="TonB_C"/>
</dbReference>
<dbReference type="Proteomes" id="UP001596391">
    <property type="component" value="Unassembled WGS sequence"/>
</dbReference>
<dbReference type="PRINTS" id="PR01374">
    <property type="entry name" value="TONBPROTEIN"/>
</dbReference>
<keyword evidence="6 10" id="KW-0812">Transmembrane</keyword>
<evidence type="ECO:0000256" key="8">
    <source>
        <dbReference type="ARBA" id="ARBA00022989"/>
    </source>
</evidence>
<protein>
    <submittedName>
        <fullName evidence="12">Energy transducer TonB</fullName>
    </submittedName>
</protein>
<comment type="similarity">
    <text evidence="2">Belongs to the TonB family.</text>
</comment>
<evidence type="ECO:0000256" key="1">
    <source>
        <dbReference type="ARBA" id="ARBA00004383"/>
    </source>
</evidence>
<dbReference type="PANTHER" id="PTHR33446">
    <property type="entry name" value="PROTEIN TONB-RELATED"/>
    <property type="match status" value="1"/>
</dbReference>
<feature type="domain" description="TonB C-terminal" evidence="11">
    <location>
        <begin position="164"/>
        <end position="253"/>
    </location>
</feature>
<comment type="subcellular location">
    <subcellularLocation>
        <location evidence="1">Cell inner membrane</location>
        <topology evidence="1">Single-pass membrane protein</topology>
        <orientation evidence="1">Periplasmic side</orientation>
    </subcellularLocation>
</comment>
<comment type="caution">
    <text evidence="12">The sequence shown here is derived from an EMBL/GenBank/DDBJ whole genome shotgun (WGS) entry which is preliminary data.</text>
</comment>
<feature type="transmembrane region" description="Helical" evidence="10">
    <location>
        <begin position="20"/>
        <end position="41"/>
    </location>
</feature>
<evidence type="ECO:0000313" key="12">
    <source>
        <dbReference type="EMBL" id="MFC6647227.1"/>
    </source>
</evidence>
<dbReference type="InterPro" id="IPR006260">
    <property type="entry name" value="TonB/TolA_C"/>
</dbReference>
<gene>
    <name evidence="12" type="ORF">ACFQBQ_16950</name>
</gene>
<dbReference type="EMBL" id="JBHSWI010000001">
    <property type="protein sequence ID" value="MFC6647227.1"/>
    <property type="molecule type" value="Genomic_DNA"/>
</dbReference>
<keyword evidence="4" id="KW-1003">Cell membrane</keyword>
<keyword evidence="3" id="KW-0813">Transport</keyword>
<evidence type="ECO:0000259" key="11">
    <source>
        <dbReference type="PROSITE" id="PS52015"/>
    </source>
</evidence>
<evidence type="ECO:0000256" key="2">
    <source>
        <dbReference type="ARBA" id="ARBA00006555"/>
    </source>
</evidence>
<keyword evidence="5" id="KW-0997">Cell inner membrane</keyword>
<dbReference type="InterPro" id="IPR003538">
    <property type="entry name" value="TonB"/>
</dbReference>
<organism evidence="12 13">
    <name type="scientific">Granulicella cerasi</name>
    <dbReference type="NCBI Taxonomy" id="741063"/>
    <lineage>
        <taxon>Bacteria</taxon>
        <taxon>Pseudomonadati</taxon>
        <taxon>Acidobacteriota</taxon>
        <taxon>Terriglobia</taxon>
        <taxon>Terriglobales</taxon>
        <taxon>Acidobacteriaceae</taxon>
        <taxon>Granulicella</taxon>
    </lineage>
</organism>
<proteinExistence type="inferred from homology"/>
<evidence type="ECO:0000256" key="10">
    <source>
        <dbReference type="SAM" id="Phobius"/>
    </source>
</evidence>
<accession>A0ABW1ZEV9</accession>
<dbReference type="SUPFAM" id="SSF74653">
    <property type="entry name" value="TolA/TonB C-terminal domain"/>
    <property type="match status" value="1"/>
</dbReference>
<name>A0ABW1ZEV9_9BACT</name>
<evidence type="ECO:0000256" key="3">
    <source>
        <dbReference type="ARBA" id="ARBA00022448"/>
    </source>
</evidence>
<evidence type="ECO:0000256" key="5">
    <source>
        <dbReference type="ARBA" id="ARBA00022519"/>
    </source>
</evidence>
<dbReference type="RefSeq" id="WP_263370864.1">
    <property type="nucleotide sequence ID" value="NZ_JAGSYD010000002.1"/>
</dbReference>
<evidence type="ECO:0000256" key="7">
    <source>
        <dbReference type="ARBA" id="ARBA00022927"/>
    </source>
</evidence>
<reference evidence="13" key="1">
    <citation type="journal article" date="2019" name="Int. J. Syst. Evol. Microbiol.">
        <title>The Global Catalogue of Microorganisms (GCM) 10K type strain sequencing project: providing services to taxonomists for standard genome sequencing and annotation.</title>
        <authorList>
            <consortium name="The Broad Institute Genomics Platform"/>
            <consortium name="The Broad Institute Genome Sequencing Center for Infectious Disease"/>
            <person name="Wu L."/>
            <person name="Ma J."/>
        </authorList>
    </citation>
    <scope>NUCLEOTIDE SEQUENCE [LARGE SCALE GENOMIC DNA]</scope>
    <source>
        <strain evidence="13">CGMCC 1.16026</strain>
    </source>
</reference>
<dbReference type="NCBIfam" id="TIGR01352">
    <property type="entry name" value="tonB_Cterm"/>
    <property type="match status" value="1"/>
</dbReference>
<evidence type="ECO:0000256" key="4">
    <source>
        <dbReference type="ARBA" id="ARBA00022475"/>
    </source>
</evidence>
<evidence type="ECO:0000256" key="6">
    <source>
        <dbReference type="ARBA" id="ARBA00022692"/>
    </source>
</evidence>